<dbReference type="GO" id="GO:0042973">
    <property type="term" value="F:glucan endo-1,3-beta-D-glucosidase activity"/>
    <property type="evidence" value="ECO:0007669"/>
    <property type="project" value="TreeGrafter"/>
</dbReference>
<dbReference type="GO" id="GO:0009986">
    <property type="term" value="C:cell surface"/>
    <property type="evidence" value="ECO:0007669"/>
    <property type="project" value="TreeGrafter"/>
</dbReference>
<dbReference type="InterPro" id="IPR017853">
    <property type="entry name" value="GH"/>
</dbReference>
<evidence type="ECO:0000256" key="4">
    <source>
        <dbReference type="SAM" id="MobiDB-lite"/>
    </source>
</evidence>
<keyword evidence="7" id="KW-1185">Reference proteome</keyword>
<dbReference type="GO" id="GO:0009277">
    <property type="term" value="C:fungal-type cell wall"/>
    <property type="evidence" value="ECO:0007669"/>
    <property type="project" value="TreeGrafter"/>
</dbReference>
<dbReference type="VEuPathDB" id="FungiDB:PV08_10359"/>
<dbReference type="Gene3D" id="3.20.20.80">
    <property type="entry name" value="Glycosidases"/>
    <property type="match status" value="2"/>
</dbReference>
<evidence type="ECO:0000256" key="5">
    <source>
        <dbReference type="SAM" id="SignalP"/>
    </source>
</evidence>
<protein>
    <recommendedName>
        <fullName evidence="8">Endo-1,3-beta-glucanase eglC</fullName>
    </recommendedName>
</protein>
<dbReference type="STRING" id="91928.A0A0D2AXC7"/>
<evidence type="ECO:0000256" key="3">
    <source>
        <dbReference type="ARBA" id="ARBA00022801"/>
    </source>
</evidence>
<evidence type="ECO:0008006" key="8">
    <source>
        <dbReference type="Google" id="ProtNLM"/>
    </source>
</evidence>
<evidence type="ECO:0000313" key="7">
    <source>
        <dbReference type="Proteomes" id="UP000053328"/>
    </source>
</evidence>
<keyword evidence="5" id="KW-0732">Signal</keyword>
<dbReference type="SUPFAM" id="SSF51445">
    <property type="entry name" value="(Trans)glycosidases"/>
    <property type="match status" value="1"/>
</dbReference>
<accession>A0A0D2AXC7</accession>
<evidence type="ECO:0000313" key="6">
    <source>
        <dbReference type="EMBL" id="KIW11060.1"/>
    </source>
</evidence>
<feature type="compositionally biased region" description="Low complexity" evidence="4">
    <location>
        <begin position="78"/>
        <end position="99"/>
    </location>
</feature>
<feature type="compositionally biased region" description="Polar residues" evidence="4">
    <location>
        <begin position="107"/>
        <end position="117"/>
    </location>
</feature>
<reference evidence="6 7" key="1">
    <citation type="submission" date="2015-01" db="EMBL/GenBank/DDBJ databases">
        <title>The Genome Sequence of Exophiala spinifera CBS89968.</title>
        <authorList>
            <consortium name="The Broad Institute Genomics Platform"/>
            <person name="Cuomo C."/>
            <person name="de Hoog S."/>
            <person name="Gorbushina A."/>
            <person name="Stielow B."/>
            <person name="Teixiera M."/>
            <person name="Abouelleil A."/>
            <person name="Chapman S.B."/>
            <person name="Priest M."/>
            <person name="Young S.K."/>
            <person name="Wortman J."/>
            <person name="Nusbaum C."/>
            <person name="Birren B."/>
        </authorList>
    </citation>
    <scope>NUCLEOTIDE SEQUENCE [LARGE SCALE GENOMIC DNA]</scope>
    <source>
        <strain evidence="6 7">CBS 89968</strain>
    </source>
</reference>
<organism evidence="6 7">
    <name type="scientific">Exophiala spinifera</name>
    <dbReference type="NCBI Taxonomy" id="91928"/>
    <lineage>
        <taxon>Eukaryota</taxon>
        <taxon>Fungi</taxon>
        <taxon>Dikarya</taxon>
        <taxon>Ascomycota</taxon>
        <taxon>Pezizomycotina</taxon>
        <taxon>Eurotiomycetes</taxon>
        <taxon>Chaetothyriomycetidae</taxon>
        <taxon>Chaetothyriales</taxon>
        <taxon>Herpotrichiellaceae</taxon>
        <taxon>Exophiala</taxon>
    </lineage>
</organism>
<dbReference type="RefSeq" id="XP_016231276.1">
    <property type="nucleotide sequence ID" value="XM_016384674.1"/>
</dbReference>
<comment type="subcellular location">
    <subcellularLocation>
        <location evidence="1">Cell envelope</location>
    </subcellularLocation>
</comment>
<dbReference type="OrthoDB" id="941679at2759"/>
<sequence>MRAIHLGAAVLCAQVGLAVPHAGHQKHRHAARHLETYYSTITDIVTVTAPNAVVWVDQFNNIISTEYRGQANSPPPTETLSTTTPAGTSTAVSSSVGPTDGAPPPTTLASVSSSVALPTSAETTSPSSTVTPTPTTASEVSATSSSTTSSGISGSDDNQAGGGGFGICYELITETGCKTNDQLNNDFTFLASQGFSKVRVYDVGCDLGPVARAASAANMQLIAGLNTITNVSGDIAKLIGFLTGNWASVDTIVIGNEVVNNGGDPNAVVGALGIARAALSAAGYTKNVVTVDVWSQLLRYPQLCQNSDYCAANAHAYFDVNTSADEAGTYVYKISQQLAAVANGKSVVITESGWPWQGQTNGLAVPSPANQQTAVGGLRSAFSSNPGGLFLFQAYDATYKAPGPLGVEQFFGIYGH</sequence>
<evidence type="ECO:0000256" key="1">
    <source>
        <dbReference type="ARBA" id="ARBA00004196"/>
    </source>
</evidence>
<dbReference type="GO" id="GO:0005576">
    <property type="term" value="C:extracellular region"/>
    <property type="evidence" value="ECO:0007669"/>
    <property type="project" value="TreeGrafter"/>
</dbReference>
<dbReference type="GeneID" id="27337442"/>
<dbReference type="AlphaFoldDB" id="A0A0D2AXC7"/>
<evidence type="ECO:0000256" key="2">
    <source>
        <dbReference type="ARBA" id="ARBA00008773"/>
    </source>
</evidence>
<dbReference type="EMBL" id="KN847499">
    <property type="protein sequence ID" value="KIW11060.1"/>
    <property type="molecule type" value="Genomic_DNA"/>
</dbReference>
<comment type="similarity">
    <text evidence="2">Belongs to the glycosyl hydrolase 17 family.</text>
</comment>
<dbReference type="PANTHER" id="PTHR16631">
    <property type="entry name" value="GLUCAN 1,3-BETA-GLUCOSIDASE"/>
    <property type="match status" value="1"/>
</dbReference>
<feature type="chain" id="PRO_5002238637" description="Endo-1,3-beta-glucanase eglC" evidence="5">
    <location>
        <begin position="19"/>
        <end position="416"/>
    </location>
</feature>
<proteinExistence type="inferred from homology"/>
<feature type="signal peptide" evidence="5">
    <location>
        <begin position="1"/>
        <end position="18"/>
    </location>
</feature>
<keyword evidence="3" id="KW-0378">Hydrolase</keyword>
<dbReference type="GO" id="GO:0071555">
    <property type="term" value="P:cell wall organization"/>
    <property type="evidence" value="ECO:0007669"/>
    <property type="project" value="TreeGrafter"/>
</dbReference>
<dbReference type="PANTHER" id="PTHR16631:SF14">
    <property type="entry name" value="FAMILY 17 GLUCOSIDASE SCW10-RELATED"/>
    <property type="match status" value="1"/>
</dbReference>
<gene>
    <name evidence="6" type="ORF">PV08_10359</name>
</gene>
<dbReference type="HOGENOM" id="CLU_027285_1_1_1"/>
<dbReference type="InterPro" id="IPR050732">
    <property type="entry name" value="Beta-glucan_modifiers"/>
</dbReference>
<feature type="compositionally biased region" description="Low complexity" evidence="4">
    <location>
        <begin position="118"/>
        <end position="150"/>
    </location>
</feature>
<dbReference type="Proteomes" id="UP000053328">
    <property type="component" value="Unassembled WGS sequence"/>
</dbReference>
<feature type="region of interest" description="Disordered" evidence="4">
    <location>
        <begin position="67"/>
        <end position="157"/>
    </location>
</feature>
<name>A0A0D2AXC7_9EURO</name>